<gene>
    <name evidence="2" type="ORF">GGU10DRAFT_246972</name>
</gene>
<protein>
    <recommendedName>
        <fullName evidence="1">GAG-pre-integrase domain-containing protein</fullName>
    </recommendedName>
</protein>
<dbReference type="EMBL" id="MU794283">
    <property type="protein sequence ID" value="KAJ3779736.1"/>
    <property type="molecule type" value="Genomic_DNA"/>
</dbReference>
<comment type="caution">
    <text evidence="2">The sequence shown here is derived from an EMBL/GenBank/DDBJ whole genome shotgun (WGS) entry which is preliminary data.</text>
</comment>
<dbReference type="PANTHER" id="PTHR42648">
    <property type="entry name" value="TRANSPOSASE, PUTATIVE-RELATED"/>
    <property type="match status" value="1"/>
</dbReference>
<evidence type="ECO:0000259" key="1">
    <source>
        <dbReference type="Pfam" id="PF13976"/>
    </source>
</evidence>
<accession>A0AA38KMI3</accession>
<sequence>MAVTLVSVSRITASGAQVLFDKTTCKIFNQTGVIGVIPESSGLYRVYSPLSVDYAARAKEVLTIDELHRRLGHISHEAARTLVSKGLVLGVELEEDSVATVCEPCERAKMTRKPIRRVREGDRAAAVGDEIHSDVWGPAPVETIGHRRYYISFTDD</sequence>
<feature type="non-terminal residue" evidence="2">
    <location>
        <position position="156"/>
    </location>
</feature>
<dbReference type="PANTHER" id="PTHR42648:SF28">
    <property type="entry name" value="TRANSPOSON-ENCODED PROTEIN WITH RIBONUCLEASE H-LIKE AND RETROVIRUS ZINC FINGER-LIKE DOMAINS"/>
    <property type="match status" value="1"/>
</dbReference>
<dbReference type="InterPro" id="IPR039537">
    <property type="entry name" value="Retrotran_Ty1/copia-like"/>
</dbReference>
<dbReference type="InterPro" id="IPR025724">
    <property type="entry name" value="GAG-pre-integrase_dom"/>
</dbReference>
<name>A0AA38KMI3_9AGAR</name>
<organism evidence="2 3">
    <name type="scientific">Lentinula aff. detonsa</name>
    <dbReference type="NCBI Taxonomy" id="2804958"/>
    <lineage>
        <taxon>Eukaryota</taxon>
        <taxon>Fungi</taxon>
        <taxon>Dikarya</taxon>
        <taxon>Basidiomycota</taxon>
        <taxon>Agaricomycotina</taxon>
        <taxon>Agaricomycetes</taxon>
        <taxon>Agaricomycetidae</taxon>
        <taxon>Agaricales</taxon>
        <taxon>Marasmiineae</taxon>
        <taxon>Omphalotaceae</taxon>
        <taxon>Lentinula</taxon>
    </lineage>
</organism>
<dbReference type="AlphaFoldDB" id="A0AA38KMI3"/>
<feature type="domain" description="GAG-pre-integrase" evidence="1">
    <location>
        <begin position="42"/>
        <end position="110"/>
    </location>
</feature>
<reference evidence="2" key="1">
    <citation type="submission" date="2022-08" db="EMBL/GenBank/DDBJ databases">
        <authorList>
            <consortium name="DOE Joint Genome Institute"/>
            <person name="Min B."/>
            <person name="Riley R."/>
            <person name="Sierra-Patev S."/>
            <person name="Naranjo-Ortiz M."/>
            <person name="Looney B."/>
            <person name="Konkel Z."/>
            <person name="Slot J.C."/>
            <person name="Sakamoto Y."/>
            <person name="Steenwyk J.L."/>
            <person name="Rokas A."/>
            <person name="Carro J."/>
            <person name="Camarero S."/>
            <person name="Ferreira P."/>
            <person name="Molpeceres G."/>
            <person name="Ruiz-Duenas F.J."/>
            <person name="Serrano A."/>
            <person name="Henrissat B."/>
            <person name="Drula E."/>
            <person name="Hughes K.W."/>
            <person name="Mata J.L."/>
            <person name="Ishikawa N.K."/>
            <person name="Vargas-Isla R."/>
            <person name="Ushijima S."/>
            <person name="Smith C.A."/>
            <person name="Ahrendt S."/>
            <person name="Andreopoulos W."/>
            <person name="He G."/>
            <person name="Labutti K."/>
            <person name="Lipzen A."/>
            <person name="Ng V."/>
            <person name="Sandor L."/>
            <person name="Barry K."/>
            <person name="Martinez A.T."/>
            <person name="Xiao Y."/>
            <person name="Gibbons J.G."/>
            <person name="Terashima K."/>
            <person name="Hibbett D.S."/>
            <person name="Grigoriev I.V."/>
        </authorList>
    </citation>
    <scope>NUCLEOTIDE SEQUENCE</scope>
    <source>
        <strain evidence="2">TFB10291</strain>
    </source>
</reference>
<dbReference type="Proteomes" id="UP001163798">
    <property type="component" value="Unassembled WGS sequence"/>
</dbReference>
<dbReference type="Pfam" id="PF13976">
    <property type="entry name" value="gag_pre-integrs"/>
    <property type="match status" value="1"/>
</dbReference>
<proteinExistence type="predicted"/>
<evidence type="ECO:0000313" key="2">
    <source>
        <dbReference type="EMBL" id="KAJ3779736.1"/>
    </source>
</evidence>
<evidence type="ECO:0000313" key="3">
    <source>
        <dbReference type="Proteomes" id="UP001163798"/>
    </source>
</evidence>
<keyword evidence="3" id="KW-1185">Reference proteome</keyword>